<feature type="compositionally biased region" description="Basic and acidic residues" evidence="1">
    <location>
        <begin position="1529"/>
        <end position="1559"/>
    </location>
</feature>
<reference evidence="5 6" key="1">
    <citation type="journal article" date="2016" name="Nat. Commun.">
        <title>Extremotolerant tardigrade genome and improved radiotolerance of human cultured cells by tardigrade-unique protein.</title>
        <authorList>
            <person name="Hashimoto T."/>
            <person name="Horikawa D.D."/>
            <person name="Saito Y."/>
            <person name="Kuwahara H."/>
            <person name="Kozuka-Hata H."/>
            <person name="Shin-I T."/>
            <person name="Minakuchi Y."/>
            <person name="Ohishi K."/>
            <person name="Motoyama A."/>
            <person name="Aizu T."/>
            <person name="Enomoto A."/>
            <person name="Kondo K."/>
            <person name="Tanaka S."/>
            <person name="Hara Y."/>
            <person name="Koshikawa S."/>
            <person name="Sagara H."/>
            <person name="Miura T."/>
            <person name="Yokobori S."/>
            <person name="Miyagawa K."/>
            <person name="Suzuki Y."/>
            <person name="Kubo T."/>
            <person name="Oyama M."/>
            <person name="Kohara Y."/>
            <person name="Fujiyama A."/>
            <person name="Arakawa K."/>
            <person name="Katayama T."/>
            <person name="Toyoda A."/>
            <person name="Kunieda T."/>
        </authorList>
    </citation>
    <scope>NUCLEOTIDE SEQUENCE [LARGE SCALE GENOMIC DNA]</scope>
    <source>
        <strain evidence="5 6">YOKOZUNA-1</strain>
    </source>
</reference>
<evidence type="ECO:0000259" key="4">
    <source>
        <dbReference type="Pfam" id="PF24499"/>
    </source>
</evidence>
<gene>
    <name evidence="5" type="primary">RvY_17962-1</name>
    <name evidence="5" type="synonym">RvY_17962.1</name>
    <name evidence="5" type="ORF">RvY_17962</name>
</gene>
<dbReference type="Pfam" id="PF24499">
    <property type="entry name" value="Ig_TMEM131L_4"/>
    <property type="match status" value="1"/>
</dbReference>
<dbReference type="Proteomes" id="UP000186922">
    <property type="component" value="Unassembled WGS sequence"/>
</dbReference>
<name>A0A1D1W7M4_RAMVA</name>
<dbReference type="OrthoDB" id="168404at2759"/>
<feature type="region of interest" description="Disordered" evidence="1">
    <location>
        <begin position="1444"/>
        <end position="1560"/>
    </location>
</feature>
<protein>
    <recommendedName>
        <fullName evidence="7">Transmembrane protein</fullName>
    </recommendedName>
</protein>
<feature type="compositionally biased region" description="Acidic residues" evidence="1">
    <location>
        <begin position="1459"/>
        <end position="1486"/>
    </location>
</feature>
<feature type="region of interest" description="Disordered" evidence="1">
    <location>
        <begin position="1921"/>
        <end position="1944"/>
    </location>
</feature>
<dbReference type="GO" id="GO:0016020">
    <property type="term" value="C:membrane"/>
    <property type="evidence" value="ECO:0007669"/>
    <property type="project" value="TreeGrafter"/>
</dbReference>
<feature type="compositionally biased region" description="Polar residues" evidence="1">
    <location>
        <begin position="1141"/>
        <end position="1161"/>
    </location>
</feature>
<evidence type="ECO:0000256" key="2">
    <source>
        <dbReference type="SAM" id="SignalP"/>
    </source>
</evidence>
<feature type="domain" description="TMEM131 second Ig-like" evidence="3">
    <location>
        <begin position="163"/>
        <end position="263"/>
    </location>
</feature>
<sequence length="2004" mass="222155">MGSLKKISLLLVALLGVLSLLVPGINLLAASERQETASGLAFQLRNQTPPECFPESPLCNELEKPEVEPSVLDFESVTIGQVIIRYVRVRSHNRSFEVTKTIQSDTSISHVQVFTEARKDLVAYKLRVALLPRVVGGLDVIITIFTSLGRIKIPVIAKVAPSPFRILPIEHPRVPLNGEFSADITLYNPLESNLEISTLYITGGPFHLTLPDGEGADSSRFSSQFLTPWEKSSWSIQPFKTQTVAVMTADTRRAFPERSFLRIMFKTAACEDILIPINIDIREVSGVYSTVGVLDFGVVRRDSAPVTLPLVLRTTSSTTSFSWKSIVDESESSYILVSSLRHALKAGEGAANVANVTFSVKRLKQSTGIVKGNIRLISDSGDAVLSVPYRVFVAEGRLLPSKGTESWLVKPDIKEAAVKTLTLENLYDIPVTILNATILHRSIFSDLEIVKSDFPTMLPPFSMTNVISVRVASRSPVTHSITIQLFTNLGLIEVPVRIHTGLLTAVLGGINHWLLDSLTIDQDETGVLLLRNLNPVALLLKKLQLLSSCLKIKEVSVCTSNGTCAMSEAINGVSANIASKGSMKLTLQTVVPDRLGPCLSTVNFSLDAGTGTSQVQAVSFKLNILPGRLRLYEEPIIIKDLFPCTWVQRNITVFNTFKKDVEIMNIYSEEFPQLAMDSFLSGVDVSPQTGLAFDTLTFDARYLCKDLPGLCYVGFDLDGSTERSEAWKRPFRVISHSSVEVDRRMLNRTLELWNMASGGESLDDFFNIDTSVKVTTKDAGSFHLPITLQFIFPPPLINPKSYPVAFPLLTIGNFSEIDVELINPTHKVLFVQAYVLRDDRPAVLSTDIFYVKSIVPKGTSEGFYGVDDERLPSKLRLPTPVKGTAASVVPPGGTFLVRLVFQPKAEACITGILYLRNNLTFTEAVPVRGCGVEPKIRFSNDASAVTLPTNLTVKFTTKDALYCHDKTVETGDRSKILRTGKFSVLNTGGAYVSIERVEVQEEDWYHRSFALPKSGPFLLAPNKSRRLLVEFNPDFGQTTKVGKVLVHVTDRNEPFVYKVVAQVDAKAAEACRPVFGRSENDWSIQAVLLAKRWGWLRHVIPVAILAFYLMLGRGWYEKRLRDQFIQKYFVVLMDEAAASKRNSNSLRPANRTTQESLSSFNETRRRKAPQKQQQAQQQSNGNTSKVSTSAEISNLLPVEDSLTNATKHSLREAMEKQIPEALRELFCVAYFASVPFTYLWNFPLPKGYVYRVYLLCEVFCWPLRFIFAVVVRLVNLVLRSAGYQQLSIGWQSFRSTDSVIVNVGQRGIVVAGKNWSVDWNRMFGAFKRFAIPVVATTAITPLKEPAVGLTLSTTTNNVTFEHTPTSVTFNNVKTVDVTFNGSTASLTFDQVKSVLNKMDSGEKSPQKSVEEVVKVKAVETGKLEPLEVKHSPRVQLVATAVEKDKYEEEADSPVSSVAEDLDNDQDNEEDSEMDEVDEQNDQENEFEERKVSARRLRRRQMHQAKKAAEKAAKMAKTRRKTETEEAEEAAAKEEKDRSSTGDSGQEKEGGSDSEWEREKLRAKRMAKVEANRALAKRTAKGVTPSSTPVHSLTNRAVNYPVQVEVIQQAFYRVVPKENGLMFSDMNRDECLQLVKQLKRDYNNLFTMDPKAAVELLQRSTKTNRYRIDGEFVDLARKSTFTAFAEKIRTKKEGEREVRDGSLTGHPRVNAWKADTHPRTSQPSPVHPAPTQHRPRSAVRADDRTVITQDGRWSLSPVSSDGPMDTRLSPGLSYADVAGHTHATLSRKSSLEAAVHSNAWKATSPSCSDKTTVFPWDMPLAGAAARTTPAEDGSALLKDYQEKYSSSLLDFTACPSDMGEFVNGVFLDSKSLLPSKRTSLLKDAVDEKDIWSQPATSSKKVLGSLGDSWFSGTSLGDLWSDRSVTTRPSASASSEDWPMSPTTSTVKEATASSGATSSLLWPTELLWSTSSFFMEDDTKPQFQESDAAVFGAIGEPKPVRSKEQF</sequence>
<evidence type="ECO:0000313" key="5">
    <source>
        <dbReference type="EMBL" id="GAV08238.1"/>
    </source>
</evidence>
<feature type="region of interest" description="Disordered" evidence="1">
    <location>
        <begin position="1691"/>
        <end position="1741"/>
    </location>
</feature>
<evidence type="ECO:0000259" key="3">
    <source>
        <dbReference type="Pfam" id="PF24495"/>
    </source>
</evidence>
<dbReference type="STRING" id="947166.A0A1D1W7M4"/>
<dbReference type="PANTHER" id="PTHR22050">
    <property type="entry name" value="RW1 PROTEIN HOMOLOG"/>
    <property type="match status" value="1"/>
</dbReference>
<accession>A0A1D1W7M4</accession>
<dbReference type="InterPro" id="IPR055436">
    <property type="entry name" value="Ig_TMEM131L_4"/>
</dbReference>
<proteinExistence type="predicted"/>
<feature type="compositionally biased region" description="Basic residues" evidence="1">
    <location>
        <begin position="1492"/>
        <end position="1505"/>
    </location>
</feature>
<feature type="region of interest" description="Disordered" evidence="1">
    <location>
        <begin position="1141"/>
        <end position="1187"/>
    </location>
</feature>
<feature type="signal peptide" evidence="2">
    <location>
        <begin position="1"/>
        <end position="19"/>
    </location>
</feature>
<evidence type="ECO:0008006" key="7">
    <source>
        <dbReference type="Google" id="ProtNLM"/>
    </source>
</evidence>
<keyword evidence="6" id="KW-1185">Reference proteome</keyword>
<feature type="chain" id="PRO_5008899303" description="Transmembrane protein" evidence="2">
    <location>
        <begin position="20"/>
        <end position="2004"/>
    </location>
</feature>
<keyword evidence="2" id="KW-0732">Signal</keyword>
<dbReference type="InterPro" id="IPR039877">
    <property type="entry name" value="TMEM131-like"/>
</dbReference>
<dbReference type="InterPro" id="IPR056311">
    <property type="entry name" value="TMEM131_Ig_2"/>
</dbReference>
<evidence type="ECO:0000313" key="6">
    <source>
        <dbReference type="Proteomes" id="UP000186922"/>
    </source>
</evidence>
<evidence type="ECO:0000256" key="1">
    <source>
        <dbReference type="SAM" id="MobiDB-lite"/>
    </source>
</evidence>
<feature type="domain" description="TMEM131L fourth Ig-like" evidence="4">
    <location>
        <begin position="804"/>
        <end position="931"/>
    </location>
</feature>
<dbReference type="PANTHER" id="PTHR22050:SF0">
    <property type="entry name" value="TRANSMEMBRANE PROTEIN 131 HOMOLOG"/>
    <property type="match status" value="1"/>
</dbReference>
<dbReference type="Pfam" id="PF24495">
    <property type="entry name" value="Ig_TMEM131_2"/>
    <property type="match status" value="1"/>
</dbReference>
<dbReference type="EMBL" id="BDGG01000017">
    <property type="protein sequence ID" value="GAV08238.1"/>
    <property type="molecule type" value="Genomic_DNA"/>
</dbReference>
<organism evidence="5 6">
    <name type="scientific">Ramazzottius varieornatus</name>
    <name type="common">Water bear</name>
    <name type="synonym">Tardigrade</name>
    <dbReference type="NCBI Taxonomy" id="947166"/>
    <lineage>
        <taxon>Eukaryota</taxon>
        <taxon>Metazoa</taxon>
        <taxon>Ecdysozoa</taxon>
        <taxon>Tardigrada</taxon>
        <taxon>Eutardigrada</taxon>
        <taxon>Parachela</taxon>
        <taxon>Hypsibioidea</taxon>
        <taxon>Ramazzottiidae</taxon>
        <taxon>Ramazzottius</taxon>
    </lineage>
</organism>
<comment type="caution">
    <text evidence="5">The sequence shown here is derived from an EMBL/GenBank/DDBJ whole genome shotgun (WGS) entry which is preliminary data.</text>
</comment>